<dbReference type="InterPro" id="IPR009906">
    <property type="entry name" value="D-Glu_cyclase"/>
</dbReference>
<evidence type="ECO:0000313" key="5">
    <source>
        <dbReference type="Proteomes" id="UP000244722"/>
    </source>
</evidence>
<dbReference type="PANTHER" id="PTHR32022">
    <property type="entry name" value="D-GLUTAMATE CYCLASE, MITOCHONDRIAL"/>
    <property type="match status" value="1"/>
</dbReference>
<keyword evidence="5" id="KW-1185">Reference proteome</keyword>
<protein>
    <recommendedName>
        <fullName evidence="6">DUF1445 domain-containing protein</fullName>
    </recommendedName>
</protein>
<reference evidence="4 5" key="1">
    <citation type="submission" date="2017-04" db="EMBL/GenBank/DDBJ databases">
        <title>Draft genome sequence of Tuber borchii Vittad., a whitish edible truffle.</title>
        <authorList>
            <consortium name="DOE Joint Genome Institute"/>
            <person name="Murat C."/>
            <person name="Kuo A."/>
            <person name="Barry K.W."/>
            <person name="Clum A."/>
            <person name="Dockter R.B."/>
            <person name="Fauchery L."/>
            <person name="Iotti M."/>
            <person name="Kohler A."/>
            <person name="Labutti K."/>
            <person name="Lindquist E.A."/>
            <person name="Lipzen A."/>
            <person name="Ohm R.A."/>
            <person name="Wang M."/>
            <person name="Grigoriev I.V."/>
            <person name="Zambonelli A."/>
            <person name="Martin F.M."/>
        </authorList>
    </citation>
    <scope>NUCLEOTIDE SEQUENCE [LARGE SCALE GENOMIC DNA]</scope>
    <source>
        <strain evidence="4 5">Tbo3840</strain>
    </source>
</reference>
<accession>A0A2T7A4U6</accession>
<feature type="region of interest" description="Disordered" evidence="3">
    <location>
        <begin position="1"/>
        <end position="48"/>
    </location>
</feature>
<dbReference type="SUPFAM" id="SSF160920">
    <property type="entry name" value="PSTPO5379-like"/>
    <property type="match status" value="1"/>
</dbReference>
<dbReference type="AlphaFoldDB" id="A0A2T7A4U6"/>
<feature type="compositionally biased region" description="Pro residues" evidence="3">
    <location>
        <begin position="35"/>
        <end position="44"/>
    </location>
</feature>
<dbReference type="Gene3D" id="3.30.2040.10">
    <property type="entry name" value="PSTPO5379-like domain"/>
    <property type="match status" value="1"/>
</dbReference>
<dbReference type="GO" id="GO:0006536">
    <property type="term" value="P:glutamate metabolic process"/>
    <property type="evidence" value="ECO:0007669"/>
    <property type="project" value="TreeGrafter"/>
</dbReference>
<proteinExistence type="inferred from homology"/>
<comment type="similarity">
    <text evidence="1">Belongs to the D-glutamate cyclase family.</text>
</comment>
<evidence type="ECO:0000313" key="4">
    <source>
        <dbReference type="EMBL" id="PUU82738.1"/>
    </source>
</evidence>
<dbReference type="GO" id="GO:0047820">
    <property type="term" value="F:D-glutamate cyclase activity"/>
    <property type="evidence" value="ECO:0007669"/>
    <property type="project" value="TreeGrafter"/>
</dbReference>
<comment type="caution">
    <text evidence="4">The sequence shown here is derived from an EMBL/GenBank/DDBJ whole genome shotgun (WGS) entry which is preliminary data.</text>
</comment>
<dbReference type="InterPro" id="IPR038021">
    <property type="entry name" value="Putative_hydro-lyase"/>
</dbReference>
<dbReference type="STRING" id="42251.A0A2T7A4U6"/>
<dbReference type="OrthoDB" id="10262538at2759"/>
<dbReference type="Pfam" id="PF07286">
    <property type="entry name" value="D-Glu_cyclase"/>
    <property type="match status" value="1"/>
</dbReference>
<evidence type="ECO:0000256" key="2">
    <source>
        <dbReference type="ARBA" id="ARBA00023239"/>
    </source>
</evidence>
<dbReference type="Proteomes" id="UP000244722">
    <property type="component" value="Unassembled WGS sequence"/>
</dbReference>
<dbReference type="Gene3D" id="3.40.1640.10">
    <property type="entry name" value="PSTPO5379-like"/>
    <property type="match status" value="1"/>
</dbReference>
<gene>
    <name evidence="4" type="ORF">B9Z19DRAFT_1074364</name>
</gene>
<evidence type="ECO:0000256" key="1">
    <source>
        <dbReference type="ARBA" id="ARBA00007896"/>
    </source>
</evidence>
<sequence>MNGGEEENRTTQNIRLLPSPNPYSQKRSSKMPSSPLSPPPPQPLTPQSFRLGCRNGTYNTTTTLTIPTVQCNLLALPSRYAPSFAQLCARNPVSCPLLYSTLPGSPTTPLAPGANLTTDLPKYNVYKDGKLLTPDGTASVEEYWTRDHVGFLIGCSFSFEWALSAAGFPPKHTLCVPVKCVPMFRTGIPLSPAGEFTAGCVVVSMRAYKERDVEEVRRITRSFRRQHGEPVAWGWDGARMLGIEEKVRKGLVDFGEWVEIDGDAGEVPVFWGCGVTPQVAVMESRIEGVVISHVPGCMFVTDVPVEEEEEDPSPKL</sequence>
<dbReference type="PANTHER" id="PTHR32022:SF10">
    <property type="entry name" value="D-GLUTAMATE CYCLASE, MITOCHONDRIAL"/>
    <property type="match status" value="1"/>
</dbReference>
<name>A0A2T7A4U6_TUBBO</name>
<evidence type="ECO:0008006" key="6">
    <source>
        <dbReference type="Google" id="ProtNLM"/>
    </source>
</evidence>
<evidence type="ECO:0000256" key="3">
    <source>
        <dbReference type="SAM" id="MobiDB-lite"/>
    </source>
</evidence>
<dbReference type="EMBL" id="NESQ01000023">
    <property type="protein sequence ID" value="PUU82738.1"/>
    <property type="molecule type" value="Genomic_DNA"/>
</dbReference>
<organism evidence="4 5">
    <name type="scientific">Tuber borchii</name>
    <name type="common">White truffle</name>
    <dbReference type="NCBI Taxonomy" id="42251"/>
    <lineage>
        <taxon>Eukaryota</taxon>
        <taxon>Fungi</taxon>
        <taxon>Dikarya</taxon>
        <taxon>Ascomycota</taxon>
        <taxon>Pezizomycotina</taxon>
        <taxon>Pezizomycetes</taxon>
        <taxon>Pezizales</taxon>
        <taxon>Tuberaceae</taxon>
        <taxon>Tuber</taxon>
    </lineage>
</organism>
<keyword evidence="2" id="KW-0456">Lyase</keyword>